<keyword evidence="3" id="KW-1185">Reference proteome</keyword>
<name>A0A2N5V4G1_9BASI</name>
<accession>A0A2N5V4G1</accession>
<keyword evidence="1" id="KW-0732">Signal</keyword>
<evidence type="ECO:0008006" key="4">
    <source>
        <dbReference type="Google" id="ProtNLM"/>
    </source>
</evidence>
<organism evidence="2 3">
    <name type="scientific">Puccinia coronata f. sp. avenae</name>
    <dbReference type="NCBI Taxonomy" id="200324"/>
    <lineage>
        <taxon>Eukaryota</taxon>
        <taxon>Fungi</taxon>
        <taxon>Dikarya</taxon>
        <taxon>Basidiomycota</taxon>
        <taxon>Pucciniomycotina</taxon>
        <taxon>Pucciniomycetes</taxon>
        <taxon>Pucciniales</taxon>
        <taxon>Pucciniaceae</taxon>
        <taxon>Puccinia</taxon>
    </lineage>
</organism>
<feature type="chain" id="PRO_5014633169" description="Secreted protein" evidence="1">
    <location>
        <begin position="22"/>
        <end position="251"/>
    </location>
</feature>
<dbReference type="EMBL" id="PGCJ01000133">
    <property type="protein sequence ID" value="PLW44873.1"/>
    <property type="molecule type" value="Genomic_DNA"/>
</dbReference>
<dbReference type="Proteomes" id="UP000235388">
    <property type="component" value="Unassembled WGS sequence"/>
</dbReference>
<proteinExistence type="predicted"/>
<feature type="signal peptide" evidence="1">
    <location>
        <begin position="1"/>
        <end position="21"/>
    </location>
</feature>
<comment type="caution">
    <text evidence="2">The sequence shown here is derived from an EMBL/GenBank/DDBJ whole genome shotgun (WGS) entry which is preliminary data.</text>
</comment>
<dbReference type="AlphaFoldDB" id="A0A2N5V4G1"/>
<gene>
    <name evidence="2" type="ORF">PCANC_10785</name>
</gene>
<evidence type="ECO:0000313" key="3">
    <source>
        <dbReference type="Proteomes" id="UP000235388"/>
    </source>
</evidence>
<sequence length="251" mass="27059">MLVNPFVIATVITLVARGSFAIDCNPHTLVNPKECQAAISQIVYNQDGTLSPLSKHFVYVNGRCSINVANPKAALTNKKQIEIGFDQIIQRCRPGTGGGNLPANQTVFLNIGTRSAAPYAPYQSDFPFLKETCGLNTNAPDTHKDDCWKAYKSVHYSVEGQFLDAQHQETSNVTTTYQSCTVTLETSDGSNIVATNGHVQPVFDTLLAKCNGKSGVVSIPEGAQGPNGRLFLKTKSSVPCGINDPTKQTCY</sequence>
<reference evidence="2 3" key="1">
    <citation type="submission" date="2017-11" db="EMBL/GenBank/DDBJ databases">
        <title>De novo assembly and phasing of dikaryotic genomes from two isolates of Puccinia coronata f. sp. avenae, the causal agent of oat crown rust.</title>
        <authorList>
            <person name="Miller M.E."/>
            <person name="Zhang Y."/>
            <person name="Omidvar V."/>
            <person name="Sperschneider J."/>
            <person name="Schwessinger B."/>
            <person name="Raley C."/>
            <person name="Palmer J.M."/>
            <person name="Garnica D."/>
            <person name="Upadhyaya N."/>
            <person name="Rathjen J."/>
            <person name="Taylor J.M."/>
            <person name="Park R.F."/>
            <person name="Dodds P.N."/>
            <person name="Hirsch C.D."/>
            <person name="Kianian S.F."/>
            <person name="Figueroa M."/>
        </authorList>
    </citation>
    <scope>NUCLEOTIDE SEQUENCE [LARGE SCALE GENOMIC DNA]</scope>
    <source>
        <strain evidence="2">12NC29</strain>
    </source>
</reference>
<evidence type="ECO:0000313" key="2">
    <source>
        <dbReference type="EMBL" id="PLW44873.1"/>
    </source>
</evidence>
<protein>
    <recommendedName>
        <fullName evidence="4">Secreted protein</fullName>
    </recommendedName>
</protein>
<dbReference type="OrthoDB" id="2496080at2759"/>
<evidence type="ECO:0000256" key="1">
    <source>
        <dbReference type="SAM" id="SignalP"/>
    </source>
</evidence>